<dbReference type="GO" id="GO:0005759">
    <property type="term" value="C:mitochondrial matrix"/>
    <property type="evidence" value="ECO:0007669"/>
    <property type="project" value="UniProtKB-SubCell"/>
</dbReference>
<comment type="pathway">
    <text evidence="2">Lipid metabolism; fatty acid biosynthesis.</text>
</comment>
<evidence type="ECO:0000256" key="12">
    <source>
        <dbReference type="ARBA" id="ARBA00023160"/>
    </source>
</evidence>
<dbReference type="GO" id="GO:0008210">
    <property type="term" value="P:estrogen metabolic process"/>
    <property type="evidence" value="ECO:0007669"/>
    <property type="project" value="UniProtKB-ARBA"/>
</dbReference>
<dbReference type="EC" id="1.1.1.n12" evidence="4"/>
<evidence type="ECO:0000256" key="21">
    <source>
        <dbReference type="ARBA" id="ARBA00077835"/>
    </source>
</evidence>
<evidence type="ECO:0000256" key="5">
    <source>
        <dbReference type="ARBA" id="ARBA00022516"/>
    </source>
</evidence>
<protein>
    <recommendedName>
        <fullName evidence="20">(3R)-3-hydroxyacyl-CoA dehydrogenase</fullName>
        <ecNumber evidence="19">1.1.1.239</ecNumber>
        <ecNumber evidence="4">1.1.1.n12</ecNumber>
    </recommendedName>
    <alternativeName>
        <fullName evidence="22">17-beta-hydroxysteroid dehydrogenase 8</fullName>
    </alternativeName>
    <alternativeName>
        <fullName evidence="21">3-ketoacyl-[acyl-carrier-protein] reductase alpha subunit</fullName>
    </alternativeName>
    <alternativeName>
        <fullName evidence="24">3-oxoacyl-[acyl-carrier-protein] reductase</fullName>
    </alternativeName>
    <alternativeName>
        <fullName evidence="25">Estradiol 17-beta-dehydrogenase 8</fullName>
    </alternativeName>
    <alternativeName>
        <fullName evidence="23">Testosterone 17-beta-dehydrogenase 8</fullName>
    </alternativeName>
</protein>
<dbReference type="GO" id="GO:0006633">
    <property type="term" value="P:fatty acid biosynthetic process"/>
    <property type="evidence" value="ECO:0000318"/>
    <property type="project" value="GO_Central"/>
</dbReference>
<evidence type="ECO:0000256" key="14">
    <source>
        <dbReference type="ARBA" id="ARBA00049069"/>
    </source>
</evidence>
<evidence type="ECO:0000256" key="15">
    <source>
        <dbReference type="ARBA" id="ARBA00050232"/>
    </source>
</evidence>
<evidence type="ECO:0000256" key="8">
    <source>
        <dbReference type="ARBA" id="ARBA00023002"/>
    </source>
</evidence>
<dbReference type="Proteomes" id="UP000001555">
    <property type="component" value="Unassembled WGS sequence"/>
</dbReference>
<dbReference type="VEuPathDB" id="VectorBase:ISCP_018179"/>
<feature type="domain" description="Ketoreductase" evidence="27">
    <location>
        <begin position="37"/>
        <end position="221"/>
    </location>
</feature>
<keyword evidence="12" id="KW-0275">Fatty acid biosynthesis</keyword>
<gene>
    <name evidence="28" type="ORF">IscW_ISCW004591</name>
</gene>
<keyword evidence="7" id="KW-0276">Fatty acid metabolism</keyword>
<evidence type="ECO:0000256" key="3">
    <source>
        <dbReference type="ARBA" id="ARBA00006484"/>
    </source>
</evidence>
<dbReference type="PANTHER" id="PTHR42760:SF83">
    <property type="entry name" value="(3R)-3-HYDROXYACYL-COA DEHYDROGENASE"/>
    <property type="match status" value="1"/>
</dbReference>
<name>B7PHS8_IXOSC</name>
<dbReference type="InterPro" id="IPR002347">
    <property type="entry name" value="SDR_fam"/>
</dbReference>
<evidence type="ECO:0000256" key="22">
    <source>
        <dbReference type="ARBA" id="ARBA00081419"/>
    </source>
</evidence>
<keyword evidence="11" id="KW-0496">Mitochondrion</keyword>
<dbReference type="InterPro" id="IPR057326">
    <property type="entry name" value="KR_dom"/>
</dbReference>
<keyword evidence="30" id="KW-1185">Reference proteome</keyword>
<evidence type="ECO:0000256" key="23">
    <source>
        <dbReference type="ARBA" id="ARBA00081936"/>
    </source>
</evidence>
<dbReference type="GO" id="GO:0048038">
    <property type="term" value="F:quinone binding"/>
    <property type="evidence" value="ECO:0000318"/>
    <property type="project" value="GO_Central"/>
</dbReference>
<evidence type="ECO:0000313" key="30">
    <source>
        <dbReference type="Proteomes" id="UP000001555"/>
    </source>
</evidence>
<dbReference type="InParanoid" id="B7PHS8"/>
<dbReference type="PaxDb" id="6945-B7PHS8"/>
<dbReference type="Gene3D" id="3.40.50.720">
    <property type="entry name" value="NAD(P)-binding Rossmann-like Domain"/>
    <property type="match status" value="1"/>
</dbReference>
<dbReference type="PANTHER" id="PTHR42760">
    <property type="entry name" value="SHORT-CHAIN DEHYDROGENASES/REDUCTASES FAMILY MEMBER"/>
    <property type="match status" value="1"/>
</dbReference>
<evidence type="ECO:0000256" key="19">
    <source>
        <dbReference type="ARBA" id="ARBA00066822"/>
    </source>
</evidence>
<dbReference type="SUPFAM" id="SSF51735">
    <property type="entry name" value="NAD(P)-binding Rossmann-fold domains"/>
    <property type="match status" value="1"/>
</dbReference>
<keyword evidence="10" id="KW-0443">Lipid metabolism</keyword>
<evidence type="ECO:0000256" key="1">
    <source>
        <dbReference type="ARBA" id="ARBA00004305"/>
    </source>
</evidence>
<dbReference type="VEuPathDB" id="VectorBase:ISCI004591"/>
<keyword evidence="8 28" id="KW-0560">Oxidoreductase</keyword>
<evidence type="ECO:0000256" key="7">
    <source>
        <dbReference type="ARBA" id="ARBA00022832"/>
    </source>
</evidence>
<evidence type="ECO:0000256" key="13">
    <source>
        <dbReference type="ARBA" id="ARBA00037929"/>
    </source>
</evidence>
<keyword evidence="5" id="KW-0444">Lipid biosynthesis</keyword>
<dbReference type="Pfam" id="PF13561">
    <property type="entry name" value="adh_short_C2"/>
    <property type="match status" value="1"/>
</dbReference>
<evidence type="ECO:0000256" key="26">
    <source>
        <dbReference type="SAM" id="MobiDB-lite"/>
    </source>
</evidence>
<evidence type="ECO:0000256" key="24">
    <source>
        <dbReference type="ARBA" id="ARBA00083097"/>
    </source>
</evidence>
<evidence type="ECO:0000259" key="27">
    <source>
        <dbReference type="SMART" id="SM00822"/>
    </source>
</evidence>
<comment type="similarity">
    <text evidence="3">Belongs to the short-chain dehydrogenases/reductases (SDR) family.</text>
</comment>
<feature type="region of interest" description="Disordered" evidence="26">
    <location>
        <begin position="1"/>
        <end position="32"/>
    </location>
</feature>
<reference evidence="28 30" key="1">
    <citation type="submission" date="2008-03" db="EMBL/GenBank/DDBJ databases">
        <title>Annotation of Ixodes scapularis.</title>
        <authorList>
            <consortium name="Ixodes scapularis Genome Project Consortium"/>
            <person name="Caler E."/>
            <person name="Hannick L.I."/>
            <person name="Bidwell S."/>
            <person name="Joardar V."/>
            <person name="Thiagarajan M."/>
            <person name="Amedeo P."/>
            <person name="Galinsky K.J."/>
            <person name="Schobel S."/>
            <person name="Inman J."/>
            <person name="Hostetler J."/>
            <person name="Miller J."/>
            <person name="Hammond M."/>
            <person name="Megy K."/>
            <person name="Lawson D."/>
            <person name="Kodira C."/>
            <person name="Sutton G."/>
            <person name="Meyer J."/>
            <person name="Hill C.A."/>
            <person name="Birren B."/>
            <person name="Nene V."/>
            <person name="Collins F."/>
            <person name="Alarcon-Chaidez F."/>
            <person name="Wikel S."/>
            <person name="Strausberg R."/>
        </authorList>
    </citation>
    <scope>NUCLEOTIDE SEQUENCE [LARGE SCALE GENOMIC DNA]</scope>
    <source>
        <strain evidence="30">Wikel</strain>
        <strain evidence="28">Wikel colony</strain>
    </source>
</reference>
<dbReference type="GO" id="GO:0004303">
    <property type="term" value="F:estradiol 17-beta-dehydrogenase [NAD(P)+] activity"/>
    <property type="evidence" value="ECO:0007669"/>
    <property type="project" value="UniProtKB-EC"/>
</dbReference>
<dbReference type="GO" id="GO:0016616">
    <property type="term" value="F:oxidoreductase activity, acting on the CH-OH group of donors, NAD or NADP as acceptor"/>
    <property type="evidence" value="ECO:0000318"/>
    <property type="project" value="GO_Central"/>
</dbReference>
<dbReference type="EC" id="1.1.1.239" evidence="19"/>
<dbReference type="GO" id="GO:0047035">
    <property type="term" value="F:testosterone dehydrogenase (NAD+) activity"/>
    <property type="evidence" value="ECO:0007669"/>
    <property type="project" value="UniProtKB-EC"/>
</dbReference>
<proteinExistence type="inferred from homology"/>
<dbReference type="PRINTS" id="PR00080">
    <property type="entry name" value="SDRFAMILY"/>
</dbReference>
<dbReference type="OrthoDB" id="6488973at2759"/>
<dbReference type="EnsemblMetazoa" id="ISCW004591-RA">
    <property type="protein sequence ID" value="ISCW004591-PA"/>
    <property type="gene ID" value="ISCW004591"/>
</dbReference>
<evidence type="ECO:0000256" key="16">
    <source>
        <dbReference type="ARBA" id="ARBA00050435"/>
    </source>
</evidence>
<comment type="subunit">
    <text evidence="18">Heterotetramer with CBR4; contains two molecules of HSD17B8 and CBR4.</text>
</comment>
<evidence type="ECO:0000256" key="20">
    <source>
        <dbReference type="ARBA" id="ARBA00070911"/>
    </source>
</evidence>
<comment type="subcellular location">
    <subcellularLocation>
        <location evidence="1">Mitochondrion matrix</location>
    </subcellularLocation>
</comment>
<evidence type="ECO:0000256" key="2">
    <source>
        <dbReference type="ARBA" id="ARBA00005194"/>
    </source>
</evidence>
<sequence>MNSSTQSGVTRRILETRSPFSESASTKHPPKMSLSNRLAIVTGGGSGIGKAVCHALAKDGATIVAADINLDAARATVAELKGESHMALHLDVGDSSSVTSFVDSVGSQCRSPLSILVHCAGVAKECAVVDMTEDDYDELLRVNLKGTFLVNQAVVREMLKRKVPEGSIVNIASIAAKTGYARFAAYAASKGGVIAFTKSLAQELAGTNIRVNALLPGPTETPMMAMLEELRKECSSATLLKRFARPEEVADVARYLCSSGSSYITATSVEVAGGMSA</sequence>
<evidence type="ECO:0000256" key="25">
    <source>
        <dbReference type="ARBA" id="ARBA00083258"/>
    </source>
</evidence>
<evidence type="ECO:0000256" key="6">
    <source>
        <dbReference type="ARBA" id="ARBA00022553"/>
    </source>
</evidence>
<evidence type="ECO:0000256" key="18">
    <source>
        <dbReference type="ARBA" id="ARBA00065174"/>
    </source>
</evidence>
<dbReference type="FunFam" id="3.40.50.720:FF:000231">
    <property type="entry name" value="Estradiol 17-beta-dehydrogenase 8"/>
    <property type="match status" value="1"/>
</dbReference>
<dbReference type="InterPro" id="IPR020904">
    <property type="entry name" value="Sc_DH/Rdtase_CS"/>
</dbReference>
<keyword evidence="9" id="KW-0520">NAD</keyword>
<evidence type="ECO:0000313" key="29">
    <source>
        <dbReference type="EnsemblMetazoa" id="ISCW004591-PA"/>
    </source>
</evidence>
<comment type="catalytic activity">
    <reaction evidence="15">
        <text>testosterone + NAD(+) = androst-4-ene-3,17-dione + NADH + H(+)</text>
        <dbReference type="Rhea" id="RHEA:14929"/>
        <dbReference type="ChEBI" id="CHEBI:15378"/>
        <dbReference type="ChEBI" id="CHEBI:16422"/>
        <dbReference type="ChEBI" id="CHEBI:17347"/>
        <dbReference type="ChEBI" id="CHEBI:57540"/>
        <dbReference type="ChEBI" id="CHEBI:57945"/>
        <dbReference type="EC" id="1.1.1.239"/>
    </reaction>
    <physiologicalReaction direction="left-to-right" evidence="15">
        <dbReference type="Rhea" id="RHEA:14930"/>
    </physiologicalReaction>
</comment>
<dbReference type="SMART" id="SM00822">
    <property type="entry name" value="PKS_KR"/>
    <property type="match status" value="1"/>
</dbReference>
<dbReference type="HOGENOM" id="CLU_010194_1_2_1"/>
<comment type="catalytic activity">
    <reaction evidence="14">
        <text>17beta-estradiol + NAD(+) = estrone + NADH + H(+)</text>
        <dbReference type="Rhea" id="RHEA:24612"/>
        <dbReference type="ChEBI" id="CHEBI:15378"/>
        <dbReference type="ChEBI" id="CHEBI:16469"/>
        <dbReference type="ChEBI" id="CHEBI:17263"/>
        <dbReference type="ChEBI" id="CHEBI:57540"/>
        <dbReference type="ChEBI" id="CHEBI:57945"/>
        <dbReference type="EC" id="1.1.1.62"/>
    </reaction>
    <physiologicalReaction direction="left-to-right" evidence="14">
        <dbReference type="Rhea" id="RHEA:24613"/>
    </physiologicalReaction>
    <physiologicalReaction direction="right-to-left" evidence="14">
        <dbReference type="Rhea" id="RHEA:24614"/>
    </physiologicalReaction>
</comment>
<dbReference type="VEuPathDB" id="VectorBase:ISCW004591"/>
<reference evidence="29" key="2">
    <citation type="submission" date="2020-05" db="UniProtKB">
        <authorList>
            <consortium name="EnsemblMetazoa"/>
        </authorList>
    </citation>
    <scope>IDENTIFICATION</scope>
    <source>
        <strain evidence="29">wikel</strain>
    </source>
</reference>
<evidence type="ECO:0000256" key="4">
    <source>
        <dbReference type="ARBA" id="ARBA00012456"/>
    </source>
</evidence>
<dbReference type="PROSITE" id="PS00061">
    <property type="entry name" value="ADH_SHORT"/>
    <property type="match status" value="1"/>
</dbReference>
<accession>B7PHS8</accession>
<dbReference type="EMBL" id="ABJB010610330">
    <property type="status" value="NOT_ANNOTATED_CDS"/>
    <property type="molecule type" value="Genomic_DNA"/>
</dbReference>
<organism>
    <name type="scientific">Ixodes scapularis</name>
    <name type="common">Black-legged tick</name>
    <name type="synonym">Deer tick</name>
    <dbReference type="NCBI Taxonomy" id="6945"/>
    <lineage>
        <taxon>Eukaryota</taxon>
        <taxon>Metazoa</taxon>
        <taxon>Ecdysozoa</taxon>
        <taxon>Arthropoda</taxon>
        <taxon>Chelicerata</taxon>
        <taxon>Arachnida</taxon>
        <taxon>Acari</taxon>
        <taxon>Parasitiformes</taxon>
        <taxon>Ixodida</taxon>
        <taxon>Ixodoidea</taxon>
        <taxon>Ixodidae</taxon>
        <taxon>Ixodinae</taxon>
        <taxon>Ixodes</taxon>
    </lineage>
</organism>
<dbReference type="EMBL" id="ABJB010622095">
    <property type="status" value="NOT_ANNOTATED_CDS"/>
    <property type="molecule type" value="Genomic_DNA"/>
</dbReference>
<comment type="pathway">
    <text evidence="13">Steroid biosynthesis; estrogen biosynthesis.</text>
</comment>
<keyword evidence="6" id="KW-0597">Phosphoprotein</keyword>
<dbReference type="AlphaFoldDB" id="B7PHS8"/>
<dbReference type="STRING" id="6945.B7PHS8"/>
<comment type="catalytic activity">
    <reaction evidence="17">
        <text>a (3R)-3-hydroxyacyl-CoA + NAD(+) = a 3-oxoacyl-CoA + NADH + H(+)</text>
        <dbReference type="Rhea" id="RHEA:32711"/>
        <dbReference type="ChEBI" id="CHEBI:15378"/>
        <dbReference type="ChEBI" id="CHEBI:57319"/>
        <dbReference type="ChEBI" id="CHEBI:57540"/>
        <dbReference type="ChEBI" id="CHEBI:57945"/>
        <dbReference type="ChEBI" id="CHEBI:90726"/>
        <dbReference type="EC" id="1.1.1.n12"/>
    </reaction>
    <physiologicalReaction direction="left-to-right" evidence="17">
        <dbReference type="Rhea" id="RHEA:32712"/>
    </physiologicalReaction>
</comment>
<dbReference type="EMBL" id="DS714574">
    <property type="protein sequence ID" value="EEC06150.1"/>
    <property type="molecule type" value="Genomic_DNA"/>
</dbReference>
<dbReference type="PRINTS" id="PR00081">
    <property type="entry name" value="GDHRDH"/>
</dbReference>
<comment type="catalytic activity">
    <reaction evidence="16">
        <text>17beta-hydroxy-5alpha-androstan-3-one + NAD(+) = 5alpha-androstan-3,17-dione + NADH + H(+)</text>
        <dbReference type="Rhea" id="RHEA:41992"/>
        <dbReference type="ChEBI" id="CHEBI:15378"/>
        <dbReference type="ChEBI" id="CHEBI:15994"/>
        <dbReference type="ChEBI" id="CHEBI:16330"/>
        <dbReference type="ChEBI" id="CHEBI:57540"/>
        <dbReference type="ChEBI" id="CHEBI:57945"/>
    </reaction>
    <physiologicalReaction direction="left-to-right" evidence="16">
        <dbReference type="Rhea" id="RHEA:41993"/>
    </physiologicalReaction>
</comment>
<evidence type="ECO:0000313" key="28">
    <source>
        <dbReference type="EMBL" id="EEC06150.1"/>
    </source>
</evidence>
<evidence type="ECO:0000256" key="11">
    <source>
        <dbReference type="ARBA" id="ARBA00023128"/>
    </source>
</evidence>
<evidence type="ECO:0000256" key="9">
    <source>
        <dbReference type="ARBA" id="ARBA00023027"/>
    </source>
</evidence>
<evidence type="ECO:0000256" key="10">
    <source>
        <dbReference type="ARBA" id="ARBA00023098"/>
    </source>
</evidence>
<dbReference type="InterPro" id="IPR036291">
    <property type="entry name" value="NAD(P)-bd_dom_sf"/>
</dbReference>
<evidence type="ECO:0000256" key="17">
    <source>
        <dbReference type="ARBA" id="ARBA00052680"/>
    </source>
</evidence>